<dbReference type="Proteomes" id="UP001589589">
    <property type="component" value="Unassembled WGS sequence"/>
</dbReference>
<gene>
    <name evidence="3" type="ORF">ACFFUQ_04570</name>
</gene>
<evidence type="ECO:0008006" key="5">
    <source>
        <dbReference type="Google" id="ProtNLM"/>
    </source>
</evidence>
<comment type="caution">
    <text evidence="3">The sequence shown here is derived from an EMBL/GenBank/DDBJ whole genome shotgun (WGS) entry which is preliminary data.</text>
</comment>
<keyword evidence="2" id="KW-0732">Signal</keyword>
<reference evidence="3 4" key="1">
    <citation type="submission" date="2024-09" db="EMBL/GenBank/DDBJ databases">
        <authorList>
            <person name="Sun Q."/>
            <person name="Mori K."/>
        </authorList>
    </citation>
    <scope>NUCLEOTIDE SEQUENCE [LARGE SCALE GENOMIC DNA]</scope>
    <source>
        <strain evidence="3 4">CECT 7908</strain>
    </source>
</reference>
<keyword evidence="4" id="KW-1185">Reference proteome</keyword>
<feature type="signal peptide" evidence="2">
    <location>
        <begin position="1"/>
        <end position="22"/>
    </location>
</feature>
<dbReference type="PROSITE" id="PS51257">
    <property type="entry name" value="PROKAR_LIPOPROTEIN"/>
    <property type="match status" value="1"/>
</dbReference>
<proteinExistence type="predicted"/>
<feature type="chain" id="PRO_5047066094" description="Lipoprotein" evidence="2">
    <location>
        <begin position="23"/>
        <end position="461"/>
    </location>
</feature>
<dbReference type="EMBL" id="JBHMEX010000013">
    <property type="protein sequence ID" value="MFB9063287.1"/>
    <property type="molecule type" value="Genomic_DNA"/>
</dbReference>
<organism evidence="3 4">
    <name type="scientific">Flavobacterium branchiarum</name>
    <dbReference type="NCBI Taxonomy" id="1114870"/>
    <lineage>
        <taxon>Bacteria</taxon>
        <taxon>Pseudomonadati</taxon>
        <taxon>Bacteroidota</taxon>
        <taxon>Flavobacteriia</taxon>
        <taxon>Flavobacteriales</taxon>
        <taxon>Flavobacteriaceae</taxon>
        <taxon>Flavobacterium</taxon>
    </lineage>
</organism>
<protein>
    <recommendedName>
        <fullName evidence="5">Lipoprotein</fullName>
    </recommendedName>
</protein>
<dbReference type="RefSeq" id="WP_290266129.1">
    <property type="nucleotide sequence ID" value="NZ_JAUFQQ010000005.1"/>
</dbReference>
<evidence type="ECO:0000256" key="1">
    <source>
        <dbReference type="SAM" id="MobiDB-lite"/>
    </source>
</evidence>
<accession>A0ABV5FII7</accession>
<evidence type="ECO:0000256" key="2">
    <source>
        <dbReference type="SAM" id="SignalP"/>
    </source>
</evidence>
<name>A0ABV5FII7_9FLAO</name>
<sequence length="461" mass="51284">MKKAILNILSYSLSLFILLVYSCSTEEMVTNQTLDAQTWFKKYEAESPNFDIFQNLEYNWSQAKRTTSEDGTETIIVPIVERKRNASEIWKQNLYLYKISENNYEALIFEIFPDISSNNSSQSIDGGDFNGYISSWNLKNGFIKVAKFENNKVIQEGIVAMLSPVSNNEQSKMIASPCSLCLDEEEPKGGGGSSSSSPAIPLRDVVITSPSSPPTFPPMTYIPRGPSFGGVTNPSEYTNPPHGSGGGGGTTGNTENPCDQIKKQNTNPNFKAKQDELSKKTKLKKETGYLENKDRSFTALTNLSSDSMKLPHDANTIGYMHTHLDDYDTGTADLNDNPIINRPIKMFSPADVQSFMVLLVKANKNGIPLSDIYGTMISSKGNYTLRLEDSYSNLNLGLNFKELNEKYETTMRKSNSKERGFLKFMKENNITGISLFKINNDGTTDKKTLDAKDKLTTTPCP</sequence>
<evidence type="ECO:0000313" key="3">
    <source>
        <dbReference type="EMBL" id="MFB9063287.1"/>
    </source>
</evidence>
<feature type="region of interest" description="Disordered" evidence="1">
    <location>
        <begin position="227"/>
        <end position="256"/>
    </location>
</feature>
<evidence type="ECO:0000313" key="4">
    <source>
        <dbReference type="Proteomes" id="UP001589589"/>
    </source>
</evidence>